<dbReference type="RefSeq" id="WP_378066815.1">
    <property type="nucleotide sequence ID" value="NZ_JBHSBL010000013.1"/>
</dbReference>
<accession>A0ABV8IS62</accession>
<keyword evidence="2" id="KW-1185">Reference proteome</keyword>
<evidence type="ECO:0000313" key="2">
    <source>
        <dbReference type="Proteomes" id="UP001595867"/>
    </source>
</evidence>
<sequence>MACELLPLSPLEITGESVVVVVVELDVLEVEEVDVESDASAATPIPTAVARLATTSAPVTSAARLRPMSRCM</sequence>
<evidence type="ECO:0000313" key="1">
    <source>
        <dbReference type="EMBL" id="MFC4065829.1"/>
    </source>
</evidence>
<gene>
    <name evidence="1" type="ORF">ACFO0C_12885</name>
</gene>
<organism evidence="1 2">
    <name type="scientific">Actinoplanes subglobosus</name>
    <dbReference type="NCBI Taxonomy" id="1547892"/>
    <lineage>
        <taxon>Bacteria</taxon>
        <taxon>Bacillati</taxon>
        <taxon>Actinomycetota</taxon>
        <taxon>Actinomycetes</taxon>
        <taxon>Micromonosporales</taxon>
        <taxon>Micromonosporaceae</taxon>
        <taxon>Actinoplanes</taxon>
    </lineage>
</organism>
<reference evidence="2" key="1">
    <citation type="journal article" date="2019" name="Int. J. Syst. Evol. Microbiol.">
        <title>The Global Catalogue of Microorganisms (GCM) 10K type strain sequencing project: providing services to taxonomists for standard genome sequencing and annotation.</title>
        <authorList>
            <consortium name="The Broad Institute Genomics Platform"/>
            <consortium name="The Broad Institute Genome Sequencing Center for Infectious Disease"/>
            <person name="Wu L."/>
            <person name="Ma J."/>
        </authorList>
    </citation>
    <scope>NUCLEOTIDE SEQUENCE [LARGE SCALE GENOMIC DNA]</scope>
    <source>
        <strain evidence="2">TBRC 5832</strain>
    </source>
</reference>
<name>A0ABV8IS62_9ACTN</name>
<proteinExistence type="predicted"/>
<comment type="caution">
    <text evidence="1">The sequence shown here is derived from an EMBL/GenBank/DDBJ whole genome shotgun (WGS) entry which is preliminary data.</text>
</comment>
<dbReference type="EMBL" id="JBHSBL010000013">
    <property type="protein sequence ID" value="MFC4065829.1"/>
    <property type="molecule type" value="Genomic_DNA"/>
</dbReference>
<dbReference type="Proteomes" id="UP001595867">
    <property type="component" value="Unassembled WGS sequence"/>
</dbReference>
<protein>
    <submittedName>
        <fullName evidence="1">Uncharacterized protein</fullName>
    </submittedName>
</protein>